<protein>
    <submittedName>
        <fullName evidence="1">Uncharacterized protein</fullName>
    </submittedName>
</protein>
<keyword evidence="2" id="KW-1185">Reference proteome</keyword>
<proteinExistence type="predicted"/>
<sequence length="185" mass="21341">MRRSLSCPRSPNMVWFTISSNDKFDRRLSWKLLLAKYAESAALRSLHNRRRRTGPNGRSKGPMAMRCLKVALPCRHDQPFASRYPHCDIFIRPLFIRPREAITWVFFTQPSATAEFRSIRTKGKVVITSTNYTKPSHISSSYALINPSLSIFLLSVYSCRLLTWKNERKQLLSATTRTGLLPPPR</sequence>
<organism evidence="1 2">
    <name type="scientific">Pluteus cervinus</name>
    <dbReference type="NCBI Taxonomy" id="181527"/>
    <lineage>
        <taxon>Eukaryota</taxon>
        <taxon>Fungi</taxon>
        <taxon>Dikarya</taxon>
        <taxon>Basidiomycota</taxon>
        <taxon>Agaricomycotina</taxon>
        <taxon>Agaricomycetes</taxon>
        <taxon>Agaricomycetidae</taxon>
        <taxon>Agaricales</taxon>
        <taxon>Pluteineae</taxon>
        <taxon>Pluteaceae</taxon>
        <taxon>Pluteus</taxon>
    </lineage>
</organism>
<gene>
    <name evidence="1" type="ORF">BDN72DRAFT_263019</name>
</gene>
<accession>A0ACD3AFT3</accession>
<reference evidence="1 2" key="1">
    <citation type="journal article" date="2019" name="Nat. Ecol. Evol.">
        <title>Megaphylogeny resolves global patterns of mushroom evolution.</title>
        <authorList>
            <person name="Varga T."/>
            <person name="Krizsan K."/>
            <person name="Foldi C."/>
            <person name="Dima B."/>
            <person name="Sanchez-Garcia M."/>
            <person name="Sanchez-Ramirez S."/>
            <person name="Szollosi G.J."/>
            <person name="Szarkandi J.G."/>
            <person name="Papp V."/>
            <person name="Albert L."/>
            <person name="Andreopoulos W."/>
            <person name="Angelini C."/>
            <person name="Antonin V."/>
            <person name="Barry K.W."/>
            <person name="Bougher N.L."/>
            <person name="Buchanan P."/>
            <person name="Buyck B."/>
            <person name="Bense V."/>
            <person name="Catcheside P."/>
            <person name="Chovatia M."/>
            <person name="Cooper J."/>
            <person name="Damon W."/>
            <person name="Desjardin D."/>
            <person name="Finy P."/>
            <person name="Geml J."/>
            <person name="Haridas S."/>
            <person name="Hughes K."/>
            <person name="Justo A."/>
            <person name="Karasinski D."/>
            <person name="Kautmanova I."/>
            <person name="Kiss B."/>
            <person name="Kocsube S."/>
            <person name="Kotiranta H."/>
            <person name="LaButti K.M."/>
            <person name="Lechner B.E."/>
            <person name="Liimatainen K."/>
            <person name="Lipzen A."/>
            <person name="Lukacs Z."/>
            <person name="Mihaltcheva S."/>
            <person name="Morgado L.N."/>
            <person name="Niskanen T."/>
            <person name="Noordeloos M.E."/>
            <person name="Ohm R.A."/>
            <person name="Ortiz-Santana B."/>
            <person name="Ovrebo C."/>
            <person name="Racz N."/>
            <person name="Riley R."/>
            <person name="Savchenko A."/>
            <person name="Shiryaev A."/>
            <person name="Soop K."/>
            <person name="Spirin V."/>
            <person name="Szebenyi C."/>
            <person name="Tomsovsky M."/>
            <person name="Tulloss R.E."/>
            <person name="Uehling J."/>
            <person name="Grigoriev I.V."/>
            <person name="Vagvolgyi C."/>
            <person name="Papp T."/>
            <person name="Martin F.M."/>
            <person name="Miettinen O."/>
            <person name="Hibbett D.S."/>
            <person name="Nagy L.G."/>
        </authorList>
    </citation>
    <scope>NUCLEOTIDE SEQUENCE [LARGE SCALE GENOMIC DNA]</scope>
    <source>
        <strain evidence="1 2">NL-1719</strain>
    </source>
</reference>
<evidence type="ECO:0000313" key="2">
    <source>
        <dbReference type="Proteomes" id="UP000308600"/>
    </source>
</evidence>
<dbReference type="Proteomes" id="UP000308600">
    <property type="component" value="Unassembled WGS sequence"/>
</dbReference>
<dbReference type="EMBL" id="ML208471">
    <property type="protein sequence ID" value="TFK64528.1"/>
    <property type="molecule type" value="Genomic_DNA"/>
</dbReference>
<name>A0ACD3AFT3_9AGAR</name>
<evidence type="ECO:0000313" key="1">
    <source>
        <dbReference type="EMBL" id="TFK64528.1"/>
    </source>
</evidence>